<feature type="domain" description="Putative zinc-finger" evidence="1">
    <location>
        <begin position="4"/>
        <end position="37"/>
    </location>
</feature>
<dbReference type="InterPro" id="IPR027383">
    <property type="entry name" value="Znf_put"/>
</dbReference>
<dbReference type="Proteomes" id="UP000030302">
    <property type="component" value="Chromosome"/>
</dbReference>
<dbReference type="HOGENOM" id="CLU_058379_0_0_4"/>
<evidence type="ECO:0000313" key="3">
    <source>
        <dbReference type="Proteomes" id="UP000030302"/>
    </source>
</evidence>
<name>A0A0A1FE58_9BURK</name>
<organism evidence="2 3">
    <name type="scientific">Collimonas arenae</name>
    <dbReference type="NCBI Taxonomy" id="279058"/>
    <lineage>
        <taxon>Bacteria</taxon>
        <taxon>Pseudomonadati</taxon>
        <taxon>Pseudomonadota</taxon>
        <taxon>Betaproteobacteria</taxon>
        <taxon>Burkholderiales</taxon>
        <taxon>Oxalobacteraceae</taxon>
        <taxon>Collimonas</taxon>
    </lineage>
</organism>
<evidence type="ECO:0000259" key="1">
    <source>
        <dbReference type="Pfam" id="PF13490"/>
    </source>
</evidence>
<dbReference type="KEGG" id="care:LT85_2786"/>
<evidence type="ECO:0000313" key="2">
    <source>
        <dbReference type="EMBL" id="AIY41944.1"/>
    </source>
</evidence>
<keyword evidence="2" id="KW-0472">Membrane</keyword>
<dbReference type="Pfam" id="PF13490">
    <property type="entry name" value="zf-HC2"/>
    <property type="match status" value="1"/>
</dbReference>
<gene>
    <name evidence="2" type="ORF">LT85_2786</name>
</gene>
<proteinExistence type="predicted"/>
<dbReference type="AlphaFoldDB" id="A0A0A1FE58"/>
<dbReference type="STRING" id="279058.LT85_2786"/>
<protein>
    <submittedName>
        <fullName evidence="2">Putative transmembrane protein</fullName>
    </submittedName>
</protein>
<reference evidence="3" key="1">
    <citation type="journal article" date="2014" name="Soil Biol. Biochem.">
        <title>Structure and function of bacterial communities in ageing soils: Insights from the Mendocino ecological staircase.</title>
        <authorList>
            <person name="Uroz S."/>
            <person name="Tech J.J."/>
            <person name="Sawaya N.A."/>
            <person name="Frey-Klett P."/>
            <person name="Leveau J.H.J."/>
        </authorList>
    </citation>
    <scope>NUCLEOTIDE SEQUENCE [LARGE SCALE GENOMIC DNA]</scope>
    <source>
        <strain evidence="3">Cal35</strain>
    </source>
</reference>
<dbReference type="EMBL" id="CP009962">
    <property type="protein sequence ID" value="AIY41944.1"/>
    <property type="molecule type" value="Genomic_DNA"/>
</dbReference>
<keyword evidence="3" id="KW-1185">Reference proteome</keyword>
<accession>A0A0A1FE58</accession>
<sequence length="255" mass="28975">MDHQEVLELLPAFADQELGIVETLEIQRHLDGCADCQREYAAQRIVSARFKKEASYFDAPPHLAERIIAALPQDTVSTRFWHLGWNNFNWRNFGAAMATMLALAWSVGLYLNLPSDQDKLTDEVVASHVRSLQVDHLSDVVSTDQHTVKPWFNGKLNFSPPVVDLAPQGFPLVGGRLDYLGGRPVAALVYRHAKHPINLYIWPTTDRDAPPQLQNRQGFHLVRWTWDGMNYWTVSDLAANDLEQFAGMVRSMVRQ</sequence>
<keyword evidence="2" id="KW-0812">Transmembrane</keyword>